<evidence type="ECO:0000256" key="1">
    <source>
        <dbReference type="SAM" id="Phobius"/>
    </source>
</evidence>
<dbReference type="PRINTS" id="PR00081">
    <property type="entry name" value="GDHRDH"/>
</dbReference>
<dbReference type="SUPFAM" id="SSF51735">
    <property type="entry name" value="NAD(P)-binding Rossmann-fold domains"/>
    <property type="match status" value="1"/>
</dbReference>
<organism evidence="2 3">
    <name type="scientific">Candidula unifasciata</name>
    <dbReference type="NCBI Taxonomy" id="100452"/>
    <lineage>
        <taxon>Eukaryota</taxon>
        <taxon>Metazoa</taxon>
        <taxon>Spiralia</taxon>
        <taxon>Lophotrochozoa</taxon>
        <taxon>Mollusca</taxon>
        <taxon>Gastropoda</taxon>
        <taxon>Heterobranchia</taxon>
        <taxon>Euthyneura</taxon>
        <taxon>Panpulmonata</taxon>
        <taxon>Eupulmonata</taxon>
        <taxon>Stylommatophora</taxon>
        <taxon>Helicina</taxon>
        <taxon>Helicoidea</taxon>
        <taxon>Geomitridae</taxon>
        <taxon>Candidula</taxon>
    </lineage>
</organism>
<keyword evidence="1" id="KW-0812">Transmembrane</keyword>
<dbReference type="Gene3D" id="3.40.50.720">
    <property type="entry name" value="NAD(P)-binding Rossmann-like Domain"/>
    <property type="match status" value="1"/>
</dbReference>
<dbReference type="EMBL" id="CAJHNH020003968">
    <property type="protein sequence ID" value="CAG5130334.1"/>
    <property type="molecule type" value="Genomic_DNA"/>
</dbReference>
<dbReference type="OrthoDB" id="2102561at2759"/>
<comment type="caution">
    <text evidence="2">The sequence shown here is derived from an EMBL/GenBank/DDBJ whole genome shotgun (WGS) entry which is preliminary data.</text>
</comment>
<proteinExistence type="predicted"/>
<name>A0A8S3ZL30_9EUPU</name>
<dbReference type="PANTHER" id="PTHR43313:SF36">
    <property type="entry name" value="D-BETA-HYDROXYBUTYRATE DEHYDROGENASE, MITOCHONDRIAL"/>
    <property type="match status" value="1"/>
</dbReference>
<keyword evidence="3" id="KW-1185">Reference proteome</keyword>
<evidence type="ECO:0000313" key="3">
    <source>
        <dbReference type="Proteomes" id="UP000678393"/>
    </source>
</evidence>
<feature type="non-terminal residue" evidence="2">
    <location>
        <position position="387"/>
    </location>
</feature>
<dbReference type="InterPro" id="IPR002347">
    <property type="entry name" value="SDR_fam"/>
</dbReference>
<dbReference type="Pfam" id="PF00106">
    <property type="entry name" value="adh_short"/>
    <property type="match status" value="1"/>
</dbReference>
<dbReference type="Proteomes" id="UP000678393">
    <property type="component" value="Unassembled WGS sequence"/>
</dbReference>
<protein>
    <submittedName>
        <fullName evidence="2">Uncharacterized protein</fullName>
    </submittedName>
</protein>
<dbReference type="InterPro" id="IPR036291">
    <property type="entry name" value="NAD(P)-bd_dom_sf"/>
</dbReference>
<dbReference type="GO" id="GO:0016491">
    <property type="term" value="F:oxidoreductase activity"/>
    <property type="evidence" value="ECO:0007669"/>
    <property type="project" value="TreeGrafter"/>
</dbReference>
<sequence>FPLKEGNSRDQSMDVVRNFKSLSFGQFCGLQILEFVYLMVLAFLPFLLAFKESVYLMLCILAVVGTVAFVRFCSSQLVNTAGKVILITGCDSGFGNACARQLVSQGFTVIAGCYNIGCDGALALKEIVTDNLHIVKLDITNEEDVQKVVMKIRNLNHDRGLWALVNNAGVGTFGDIELLSLDTYKDVLNVNLMGTLRVTKACLPLIRAAKGRVVTVTGSTGKLSLPGQSALCISDFGLEAFNDALRLEMQRFQVKVITIRPGNFLGATGMLNKSGLEKLRLHFDLVTQRADQEILRAYGQNYLNKQYNQLQKLSKQTAGSLISVVDAVEAAVKSRHPNTQVLVDGGNQLIDIGNILVRLQPFLPCFLHDFLVARLYRPNIGHTNNKT</sequence>
<keyword evidence="1" id="KW-1133">Transmembrane helix</keyword>
<reference evidence="2" key="1">
    <citation type="submission" date="2021-04" db="EMBL/GenBank/DDBJ databases">
        <authorList>
            <consortium name="Molecular Ecology Group"/>
        </authorList>
    </citation>
    <scope>NUCLEOTIDE SEQUENCE</scope>
</reference>
<dbReference type="GO" id="GO:0008202">
    <property type="term" value="P:steroid metabolic process"/>
    <property type="evidence" value="ECO:0007669"/>
    <property type="project" value="TreeGrafter"/>
</dbReference>
<dbReference type="AlphaFoldDB" id="A0A8S3ZL30"/>
<keyword evidence="1" id="KW-0472">Membrane</keyword>
<feature type="transmembrane region" description="Helical" evidence="1">
    <location>
        <begin position="27"/>
        <end position="48"/>
    </location>
</feature>
<evidence type="ECO:0000313" key="2">
    <source>
        <dbReference type="EMBL" id="CAG5130334.1"/>
    </source>
</evidence>
<feature type="transmembrane region" description="Helical" evidence="1">
    <location>
        <begin position="54"/>
        <end position="73"/>
    </location>
</feature>
<accession>A0A8S3ZL30</accession>
<gene>
    <name evidence="2" type="ORF">CUNI_LOCUS15892</name>
</gene>
<dbReference type="PANTHER" id="PTHR43313">
    <property type="entry name" value="SHORT-CHAIN DEHYDROGENASE/REDUCTASE FAMILY 9C"/>
    <property type="match status" value="1"/>
</dbReference>